<gene>
    <name evidence="1" type="ORF">IE987_31375</name>
</gene>
<dbReference type="AlphaFoldDB" id="A0A927HNP7"/>
<protein>
    <submittedName>
        <fullName evidence="1">Uncharacterized protein</fullName>
    </submittedName>
</protein>
<reference evidence="1" key="1">
    <citation type="submission" date="2020-07" db="EMBL/GenBank/DDBJ databases">
        <title>Clinical and genomic characterization of carbapenemase-producing Enterobacterales causing secondary infections during the COVID-19 crisis at a New York City hospital.</title>
        <authorList>
            <person name="Gomez-Simmonds A."/>
            <person name="Annavajhala M.K."/>
            <person name="Uhlemann A.-C."/>
        </authorList>
    </citation>
    <scope>NUCLEOTIDE SEQUENCE</scope>
    <source>
        <strain evidence="1">NK1593</strain>
    </source>
</reference>
<dbReference type="Proteomes" id="UP000657739">
    <property type="component" value="Unassembled WGS sequence"/>
</dbReference>
<comment type="caution">
    <text evidence="1">The sequence shown here is derived from an EMBL/GenBank/DDBJ whole genome shotgun (WGS) entry which is preliminary data.</text>
</comment>
<sequence length="71" mass="8370">MRKHGCQTVMVTQSLADFGRYSYKPRPAFQDWIERLKTGERLPRGRYFVGKKPRWPPPVLIDELGEHGQKK</sequence>
<dbReference type="EMBL" id="JACXTE010000008">
    <property type="protein sequence ID" value="MBD3708856.1"/>
    <property type="molecule type" value="Genomic_DNA"/>
</dbReference>
<evidence type="ECO:0000313" key="2">
    <source>
        <dbReference type="Proteomes" id="UP000657739"/>
    </source>
</evidence>
<name>A0A927HNP7_KLEPN</name>
<proteinExistence type="predicted"/>
<evidence type="ECO:0000313" key="1">
    <source>
        <dbReference type="EMBL" id="MBD3708856.1"/>
    </source>
</evidence>
<accession>A0A927HNP7</accession>
<organism evidence="1 2">
    <name type="scientific">Klebsiella pneumoniae</name>
    <dbReference type="NCBI Taxonomy" id="573"/>
    <lineage>
        <taxon>Bacteria</taxon>
        <taxon>Pseudomonadati</taxon>
        <taxon>Pseudomonadota</taxon>
        <taxon>Gammaproteobacteria</taxon>
        <taxon>Enterobacterales</taxon>
        <taxon>Enterobacteriaceae</taxon>
        <taxon>Klebsiella/Raoultella group</taxon>
        <taxon>Klebsiella</taxon>
        <taxon>Klebsiella pneumoniae complex</taxon>
    </lineage>
</organism>